<reference evidence="2 3" key="1">
    <citation type="submission" date="2020-04" db="EMBL/GenBank/DDBJ databases">
        <authorList>
            <consortium name="Desulfovibrio sp. FSS-1 genome sequencing consortium"/>
            <person name="Shimoshige H."/>
            <person name="Kobayashi H."/>
            <person name="Maekawa T."/>
        </authorList>
    </citation>
    <scope>NUCLEOTIDE SEQUENCE [LARGE SCALE GENOMIC DNA]</scope>
    <source>
        <strain evidence="2 3">SIID29052-01</strain>
    </source>
</reference>
<dbReference type="EMBL" id="BLTE01000001">
    <property type="protein sequence ID" value="GFK92630.1"/>
    <property type="molecule type" value="Genomic_DNA"/>
</dbReference>
<evidence type="ECO:0000313" key="2">
    <source>
        <dbReference type="EMBL" id="GFK92630.1"/>
    </source>
</evidence>
<dbReference type="Proteomes" id="UP000494245">
    <property type="component" value="Unassembled WGS sequence"/>
</dbReference>
<keyword evidence="3" id="KW-1185">Reference proteome</keyword>
<evidence type="ECO:0000259" key="1">
    <source>
        <dbReference type="Pfam" id="PF00535"/>
    </source>
</evidence>
<evidence type="ECO:0000313" key="3">
    <source>
        <dbReference type="Proteomes" id="UP000494245"/>
    </source>
</evidence>
<name>A0A6V8LNQ3_9BACT</name>
<dbReference type="PANTHER" id="PTHR43685:SF2">
    <property type="entry name" value="GLYCOSYLTRANSFERASE 2-LIKE DOMAIN-CONTAINING PROTEIN"/>
    <property type="match status" value="1"/>
</dbReference>
<dbReference type="InterPro" id="IPR050834">
    <property type="entry name" value="Glycosyltransf_2"/>
</dbReference>
<dbReference type="RefSeq" id="WP_173080866.1">
    <property type="nucleotide sequence ID" value="NZ_BLTE01000001.1"/>
</dbReference>
<dbReference type="PANTHER" id="PTHR43685">
    <property type="entry name" value="GLYCOSYLTRANSFERASE"/>
    <property type="match status" value="1"/>
</dbReference>
<dbReference type="InterPro" id="IPR001173">
    <property type="entry name" value="Glyco_trans_2-like"/>
</dbReference>
<comment type="caution">
    <text evidence="2">The sequence shown here is derived from an EMBL/GenBank/DDBJ whole genome shotgun (WGS) entry which is preliminary data.</text>
</comment>
<dbReference type="AlphaFoldDB" id="A0A6V8LNQ3"/>
<dbReference type="Gene3D" id="3.90.550.10">
    <property type="entry name" value="Spore Coat Polysaccharide Biosynthesis Protein SpsA, Chain A"/>
    <property type="match status" value="1"/>
</dbReference>
<dbReference type="CDD" id="cd06433">
    <property type="entry name" value="GT_2_WfgS_like"/>
    <property type="match status" value="1"/>
</dbReference>
<accession>A0A6V8LNQ3</accession>
<gene>
    <name evidence="2" type="ORF">NNJEOMEG_00455</name>
</gene>
<dbReference type="EC" id="2.4.1.-" evidence="2"/>
<dbReference type="Pfam" id="PF00535">
    <property type="entry name" value="Glycos_transf_2"/>
    <property type="match status" value="1"/>
</dbReference>
<keyword evidence="2" id="KW-0328">Glycosyltransferase</keyword>
<dbReference type="SUPFAM" id="SSF53448">
    <property type="entry name" value="Nucleotide-diphospho-sugar transferases"/>
    <property type="match status" value="1"/>
</dbReference>
<dbReference type="GO" id="GO:0016757">
    <property type="term" value="F:glycosyltransferase activity"/>
    <property type="evidence" value="ECO:0007669"/>
    <property type="project" value="UniProtKB-KW"/>
</dbReference>
<feature type="domain" description="Glycosyltransferase 2-like" evidence="1">
    <location>
        <begin position="5"/>
        <end position="124"/>
    </location>
</feature>
<organism evidence="2 3">
    <name type="scientific">Fundidesulfovibrio magnetotacticus</name>
    <dbReference type="NCBI Taxonomy" id="2730080"/>
    <lineage>
        <taxon>Bacteria</taxon>
        <taxon>Pseudomonadati</taxon>
        <taxon>Thermodesulfobacteriota</taxon>
        <taxon>Desulfovibrionia</taxon>
        <taxon>Desulfovibrionales</taxon>
        <taxon>Desulfovibrionaceae</taxon>
        <taxon>Fundidesulfovibrio</taxon>
    </lineage>
</organism>
<dbReference type="InterPro" id="IPR029044">
    <property type="entry name" value="Nucleotide-diphossugar_trans"/>
</dbReference>
<reference evidence="2 3" key="2">
    <citation type="submission" date="2020-05" db="EMBL/GenBank/DDBJ databases">
        <title>Draft genome sequence of Desulfovibrio sp. strainFSS-1.</title>
        <authorList>
            <person name="Shimoshige H."/>
            <person name="Kobayashi H."/>
            <person name="Maekawa T."/>
        </authorList>
    </citation>
    <scope>NUCLEOTIDE SEQUENCE [LARGE SCALE GENOMIC DNA]</scope>
    <source>
        <strain evidence="2 3">SIID29052-01</strain>
    </source>
</reference>
<proteinExistence type="predicted"/>
<sequence>MPTLSVVTPSFNQGRFIGRTIDSVLSQGVDLEYVIMDGGSCDETADVARAYEGRLLFVSERDKGQTDALNKGIAVTSGEIIGWLNSDDVYYPGALRAVLDHFAAHPECDVLYGQADHIDEHDAFIEEYPVEPFDLTALEERCIICQPALFFRRRVVGRFGLPDVNLRYCMDYEFWLRLGLAGARFHHLPVKLAGSRFYPDTKTLGQRLPVHTEINRMLADTLGRVPDRWLCNWAHTLLRDTMGFDPARRYTTALIAAAALGASLRWNRTIPASLWRTVKSWL</sequence>
<keyword evidence="2" id="KW-0808">Transferase</keyword>
<protein>
    <submittedName>
        <fullName evidence="2">PGL/p-HBAD biosynthesis glycosyltransferase</fullName>
        <ecNumber evidence="2">2.4.1.-</ecNumber>
    </submittedName>
</protein>